<dbReference type="EMBL" id="QZCG01000009">
    <property type="protein sequence ID" value="RJE84180.1"/>
    <property type="molecule type" value="Genomic_DNA"/>
</dbReference>
<keyword evidence="1" id="KW-1133">Transmembrane helix</keyword>
<sequence length="81" mass="8166">MRAAIVSAAGQARALAENLQIAAASAGRDAIPMRFIQIGSISVVSITLLGGVLRASAIELMGGGITLPRLIAVIGKLGRAQ</sequence>
<keyword evidence="3" id="KW-1185">Reference proteome</keyword>
<keyword evidence="1" id="KW-0472">Membrane</keyword>
<dbReference type="AlphaFoldDB" id="A0A418ST95"/>
<keyword evidence="1" id="KW-0812">Transmembrane</keyword>
<evidence type="ECO:0000313" key="2">
    <source>
        <dbReference type="EMBL" id="RJE84180.1"/>
    </source>
</evidence>
<evidence type="ECO:0000256" key="1">
    <source>
        <dbReference type="SAM" id="Phobius"/>
    </source>
</evidence>
<dbReference type="Proteomes" id="UP000284202">
    <property type="component" value="Unassembled WGS sequence"/>
</dbReference>
<organism evidence="2 3">
    <name type="scientific">Paracoccus onubensis</name>
    <dbReference type="NCBI Taxonomy" id="1675788"/>
    <lineage>
        <taxon>Bacteria</taxon>
        <taxon>Pseudomonadati</taxon>
        <taxon>Pseudomonadota</taxon>
        <taxon>Alphaproteobacteria</taxon>
        <taxon>Rhodobacterales</taxon>
        <taxon>Paracoccaceae</taxon>
        <taxon>Paracoccus</taxon>
    </lineage>
</organism>
<gene>
    <name evidence="2" type="ORF">D3P04_14360</name>
</gene>
<reference evidence="3" key="1">
    <citation type="submission" date="2018-09" db="EMBL/GenBank/DDBJ databases">
        <title>Acidovorax cavernicola nov. sp. isolated from Gruta de las Maravillas (Aracena, Spain).</title>
        <authorList>
            <person name="Jurado V."/>
            <person name="Gutierrez-Patricio S."/>
            <person name="Gonzalez-Pimentel J.L."/>
            <person name="Miller A.Z."/>
            <person name="Laiz L."/>
            <person name="Saiz-Jimenez C."/>
        </authorList>
    </citation>
    <scope>NUCLEOTIDE SEQUENCE [LARGE SCALE GENOMIC DNA]</scope>
    <source>
        <strain evidence="3">1011MAR3C25</strain>
    </source>
</reference>
<dbReference type="OrthoDB" id="9788224at2"/>
<name>A0A418ST95_9RHOB</name>
<feature type="transmembrane region" description="Helical" evidence="1">
    <location>
        <begin position="35"/>
        <end position="53"/>
    </location>
</feature>
<proteinExistence type="predicted"/>
<dbReference type="RefSeq" id="WP_119750056.1">
    <property type="nucleotide sequence ID" value="NZ_QZCG01000009.1"/>
</dbReference>
<comment type="caution">
    <text evidence="2">The sequence shown here is derived from an EMBL/GenBank/DDBJ whole genome shotgun (WGS) entry which is preliminary data.</text>
</comment>
<accession>A0A418ST95</accession>
<protein>
    <submittedName>
        <fullName evidence="2">Uncharacterized protein</fullName>
    </submittedName>
</protein>
<evidence type="ECO:0000313" key="3">
    <source>
        <dbReference type="Proteomes" id="UP000284202"/>
    </source>
</evidence>